<evidence type="ECO:0000256" key="1">
    <source>
        <dbReference type="ARBA" id="ARBA00004604"/>
    </source>
</evidence>
<dbReference type="PANTHER" id="PTHR18034">
    <property type="entry name" value="CELL CYCLE CONTROL PROTEIN CWF22-RELATED"/>
    <property type="match status" value="1"/>
</dbReference>
<dbReference type="SMART" id="SM00543">
    <property type="entry name" value="MIF4G"/>
    <property type="match status" value="1"/>
</dbReference>
<keyword evidence="3" id="KW-0677">Repeat</keyword>
<dbReference type="SMART" id="SM00544">
    <property type="entry name" value="MA3"/>
    <property type="match status" value="1"/>
</dbReference>
<feature type="compositionally biased region" description="Acidic residues" evidence="5">
    <location>
        <begin position="1258"/>
        <end position="1296"/>
    </location>
</feature>
<evidence type="ECO:0000313" key="7">
    <source>
        <dbReference type="EMBL" id="KAJ3570486.1"/>
    </source>
</evidence>
<feature type="compositionally biased region" description="Basic and acidic residues" evidence="5">
    <location>
        <begin position="1163"/>
        <end position="1177"/>
    </location>
</feature>
<comment type="subcellular location">
    <subcellularLocation>
        <location evidence="1">Nucleus</location>
        <location evidence="1">Nucleolus</location>
    </subcellularLocation>
</comment>
<feature type="compositionally biased region" description="Basic residues" evidence="5">
    <location>
        <begin position="1081"/>
        <end position="1091"/>
    </location>
</feature>
<dbReference type="GO" id="GO:0042274">
    <property type="term" value="P:ribosomal small subunit biogenesis"/>
    <property type="evidence" value="ECO:0007669"/>
    <property type="project" value="TreeGrafter"/>
</dbReference>
<dbReference type="Pfam" id="PF02847">
    <property type="entry name" value="MA3"/>
    <property type="match status" value="1"/>
</dbReference>
<gene>
    <name evidence="7" type="ORF">NP233_g4365</name>
</gene>
<feature type="compositionally biased region" description="Basic and acidic residues" evidence="5">
    <location>
        <begin position="1120"/>
        <end position="1149"/>
    </location>
</feature>
<sequence length="1870" mass="212679">MPMFNGARDFKATGPFVEVNEVSYGRSGFDKLFDHSSPHAAWDSVVTESKASCLKGTRTQYIEDLTGWGTGTDTTQRHRHRVLWMYGYAGVGKSAVAKSCARNISKRKRLCGSFFFSRDKRVNDPMRLFPTIASQIAADSMEYKAIVGTTIENDPGLLYKGLKAQFEALIIAPFLQLHEQGLLASIPQKVAIIDGLDECDGDAERQAEIVDIIASTALQHASKVPLLWAIFSRPEHHIVRAFSEFSDPSLLWKVELPVSRDYDGDIMLYFRNALHPLPSSASSVQIGWPSEDELGLLVRMVAGLFIYAATVARFIMSPYSLQSPQQQLTSVLEFYSRSQARSPRSTESSAGQSDITSELDNFYSMIMARVPTEFLPTVQQILLIHRSSSSPPIRIIANHLGITLPVLVERCLLSLHSVLTIDPRVSEAYLESINNSDRKKWLYYDDFEALRGGTISVYHASFFEYLTDANRSKQYWIEKPSLYTEIASKGIQLRNALYAMNGTSRRMLLSVTYDDAWTMIRMELGEKISKLRKMLLPDSPPHGLFTATQCLEYRDELLLEYLENWILFWWISSKFESKTLESLIKADLNDFQRTPLRKGLDLQHSEALESLLSEDWDIVNKNTRDPYSWLSRWPDTKLPYKPESSLQDKPSKPPASAPIEDIWAYIQSTFFTYRDILKADDVARLFGEMCQDPSKVLFTTKHLDDLDDYDLFSYYVQQWDMYYKGRNLQYLGYDDRRHIPLAISQAAFKPWEEFFIFMQGPKHRLTKAFLGTWRRQCNGDVLWHKPRFDSYSHWVQNKASRTTTYEDHFMTEYRRMMVEFTVTDPVFGLSHDLRFNLKDIRGRSGEEFRNEDIYGLCACFRTEAICKDVLMKGRWDEMYSQFEKLLRADANDDATMDYLHTIKMISNRYPGALDRIDEIFKANVRRLATAAIGEITSRGGQDSENADVHTALLFDLSVRQDKMMEGIIGGGPSMEGQLHYKVVDDAFHELVSDLPEWRDVVDSVCAQREQQRERRRIWWNPMPKTPESDTDGSLEELQSTPQEEQILLNDSPVLSHSLQQLEHTENGILARADQNSNKNGRTAKKSRKQSLSRKEARKQGRTDQKQKKAQFFSVSRKRRVQDEAHDESPPQKRSRTEKTTSEVNSHAKLESTFNNTTSHGHAKSRDENSDKGTEHKRTQQSQSATDRKGKGKEKIVSVAPPRSRVEEEEDAYITYLEKRLGYGKGKQKKSSSLEEDGLDDLLDWADSLAFPTASVHDEDPESDRDQESDLGLESDSFEDTEDEGEGNGAEGEEEWEGIASSSDAELDVEEEGTLNGQEIEGNSNAQPQAEAAASATRYIPPHLRKKQDEPESEAIARLKKQLKGLLNRMSEQNLASIIDSIEELYRNNRRHDVTSGITNLVIEGISSHSILLDSYVVLHAALISSLHKIIGVEFAAYFLQNVVKDYERHHHELANSDSTTPVISSVLVFDLVRQLLEGDLTEFNVELLLKLMRNSGQQLRQDDPSALKDIVDIVQKKVAGRDERSLSSRTRFMIETLVNLKNNKLKRNTTQNQGVLAHDALRVSLEDLHSAESKGKWWLVGAAWGGNPLVEAQENMANVQVNGQATTMVSDPTSDLLKLARKQGMNTDIRRSIFVVLMSSDDYVDACERLSQLNLTEVQQREIVRVLLHCCGNEKTYNPYYALVCQQLCRQSHSYKITLQFCLWDFLRDLGEVTVGGAEVVKNAKDDDNGFDLKKISSSRIRNVAKAYAWWIAKDVVNLSILKAVDFTILKSQTQQFLRELLLQTMISSQSATPLIDTTQLPTTHNRAAIEEIFVKATRIENLVMGLVYFLANVFSRHSYDDDQIATFVKWASGLALDTLRAGVDVIPSL</sequence>
<evidence type="ECO:0000256" key="2">
    <source>
        <dbReference type="ARBA" id="ARBA00006856"/>
    </source>
</evidence>
<dbReference type="InterPro" id="IPR056884">
    <property type="entry name" value="NPHP3-like_N"/>
</dbReference>
<dbReference type="InterPro" id="IPR003890">
    <property type="entry name" value="MIF4G-like_typ-3"/>
</dbReference>
<dbReference type="PROSITE" id="PS51366">
    <property type="entry name" value="MI"/>
    <property type="match status" value="1"/>
</dbReference>
<evidence type="ECO:0000256" key="5">
    <source>
        <dbReference type="SAM" id="MobiDB-lite"/>
    </source>
</evidence>
<dbReference type="GO" id="GO:0005730">
    <property type="term" value="C:nucleolus"/>
    <property type="evidence" value="ECO:0007669"/>
    <property type="project" value="UniProtKB-SubCell"/>
</dbReference>
<dbReference type="Proteomes" id="UP001213000">
    <property type="component" value="Unassembled WGS sequence"/>
</dbReference>
<feature type="region of interest" description="Disordered" evidence="5">
    <location>
        <begin position="1016"/>
        <end position="1038"/>
    </location>
</feature>
<dbReference type="EMBL" id="JANIEX010000235">
    <property type="protein sequence ID" value="KAJ3570486.1"/>
    <property type="molecule type" value="Genomic_DNA"/>
</dbReference>
<protein>
    <recommendedName>
        <fullName evidence="6">MI domain-containing protein</fullName>
    </recommendedName>
</protein>
<accession>A0AAD5YXA4</accession>
<feature type="region of interest" description="Disordered" evidence="5">
    <location>
        <begin position="1251"/>
        <end position="1334"/>
    </location>
</feature>
<dbReference type="Pfam" id="PF24883">
    <property type="entry name" value="NPHP3_N"/>
    <property type="match status" value="1"/>
</dbReference>
<keyword evidence="8" id="KW-1185">Reference proteome</keyword>
<feature type="compositionally biased region" description="Basic and acidic residues" evidence="5">
    <location>
        <begin position="1185"/>
        <end position="1195"/>
    </location>
</feature>
<dbReference type="InterPro" id="IPR016024">
    <property type="entry name" value="ARM-type_fold"/>
</dbReference>
<dbReference type="GO" id="GO:0003723">
    <property type="term" value="F:RNA binding"/>
    <property type="evidence" value="ECO:0007669"/>
    <property type="project" value="InterPro"/>
</dbReference>
<evidence type="ECO:0000259" key="6">
    <source>
        <dbReference type="PROSITE" id="PS51366"/>
    </source>
</evidence>
<dbReference type="SUPFAM" id="SSF48371">
    <property type="entry name" value="ARM repeat"/>
    <property type="match status" value="1"/>
</dbReference>
<organism evidence="7 8">
    <name type="scientific">Leucocoprinus birnbaumii</name>
    <dbReference type="NCBI Taxonomy" id="56174"/>
    <lineage>
        <taxon>Eukaryota</taxon>
        <taxon>Fungi</taxon>
        <taxon>Dikarya</taxon>
        <taxon>Basidiomycota</taxon>
        <taxon>Agaricomycotina</taxon>
        <taxon>Agaricomycetes</taxon>
        <taxon>Agaricomycetidae</taxon>
        <taxon>Agaricales</taxon>
        <taxon>Agaricineae</taxon>
        <taxon>Agaricaceae</taxon>
        <taxon>Leucocoprinus</taxon>
    </lineage>
</organism>
<dbReference type="Pfam" id="PF02854">
    <property type="entry name" value="MIF4G"/>
    <property type="match status" value="2"/>
</dbReference>
<evidence type="ECO:0000313" key="8">
    <source>
        <dbReference type="Proteomes" id="UP001213000"/>
    </source>
</evidence>
<comment type="caution">
    <text evidence="7">The sequence shown here is derived from an EMBL/GenBank/DDBJ whole genome shotgun (WGS) entry which is preliminary data.</text>
</comment>
<evidence type="ECO:0000256" key="4">
    <source>
        <dbReference type="ARBA" id="ARBA00023242"/>
    </source>
</evidence>
<dbReference type="InterPro" id="IPR050781">
    <property type="entry name" value="CWC22_splicing_factor"/>
</dbReference>
<dbReference type="Gene3D" id="3.40.50.300">
    <property type="entry name" value="P-loop containing nucleotide triphosphate hydrolases"/>
    <property type="match status" value="1"/>
</dbReference>
<dbReference type="InterPro" id="IPR027417">
    <property type="entry name" value="P-loop_NTPase"/>
</dbReference>
<evidence type="ECO:0000256" key="3">
    <source>
        <dbReference type="ARBA" id="ARBA00022737"/>
    </source>
</evidence>
<name>A0AAD5YXA4_9AGAR</name>
<dbReference type="PANTHER" id="PTHR18034:SF4">
    <property type="entry name" value="NUCLEOLAR MIF4G DOMAIN-CONTAINING PROTEIN 1"/>
    <property type="match status" value="1"/>
</dbReference>
<reference evidence="7" key="1">
    <citation type="submission" date="2022-07" db="EMBL/GenBank/DDBJ databases">
        <title>Genome Sequence of Leucocoprinus birnbaumii.</title>
        <authorList>
            <person name="Buettner E."/>
        </authorList>
    </citation>
    <scope>NUCLEOTIDE SEQUENCE</scope>
    <source>
        <strain evidence="7">VT141</strain>
    </source>
</reference>
<proteinExistence type="inferred from homology"/>
<dbReference type="Gene3D" id="1.25.40.180">
    <property type="match status" value="1"/>
</dbReference>
<feature type="compositionally biased region" description="Low complexity" evidence="5">
    <location>
        <begin position="1322"/>
        <end position="1334"/>
    </location>
</feature>
<feature type="compositionally biased region" description="Basic and acidic residues" evidence="5">
    <location>
        <begin position="1092"/>
        <end position="1106"/>
    </location>
</feature>
<comment type="similarity">
    <text evidence="2">Belongs to the CWC22 family.</text>
</comment>
<keyword evidence="4" id="KW-0539">Nucleus</keyword>
<feature type="domain" description="MI" evidence="6">
    <location>
        <begin position="1628"/>
        <end position="1767"/>
    </location>
</feature>
<feature type="region of interest" description="Disordered" evidence="5">
    <location>
        <begin position="1067"/>
        <end position="1209"/>
    </location>
</feature>
<dbReference type="InterPro" id="IPR003891">
    <property type="entry name" value="Initiation_fac_eIF4g_MI"/>
</dbReference>